<dbReference type="Gene3D" id="3.60.21.10">
    <property type="match status" value="1"/>
</dbReference>
<feature type="binding site" evidence="11">
    <location>
        <position position="261"/>
    </location>
    <ligand>
        <name>Zn(2+)</name>
        <dbReference type="ChEBI" id="CHEBI:29105"/>
        <label>1</label>
    </ligand>
</feature>
<evidence type="ECO:0000256" key="11">
    <source>
        <dbReference type="PIRSR" id="PIRSR000948-1"/>
    </source>
</evidence>
<keyword evidence="3" id="KW-0964">Secreted</keyword>
<dbReference type="SUPFAM" id="SSF56300">
    <property type="entry name" value="Metallo-dependent phosphatases"/>
    <property type="match status" value="1"/>
</dbReference>
<organism evidence="14 15">
    <name type="scientific">Psilocybe cf. subviscida</name>
    <dbReference type="NCBI Taxonomy" id="2480587"/>
    <lineage>
        <taxon>Eukaryota</taxon>
        <taxon>Fungi</taxon>
        <taxon>Dikarya</taxon>
        <taxon>Basidiomycota</taxon>
        <taxon>Agaricomycotina</taxon>
        <taxon>Agaricomycetes</taxon>
        <taxon>Agaricomycetidae</taxon>
        <taxon>Agaricales</taxon>
        <taxon>Agaricineae</taxon>
        <taxon>Strophariaceae</taxon>
        <taxon>Psilocybe</taxon>
    </lineage>
</organism>
<feature type="disulfide bond" evidence="12">
    <location>
        <begin position="206"/>
        <end position="211"/>
    </location>
</feature>
<comment type="function">
    <text evidence="10">Converts sphingomyelin to ceramide.</text>
</comment>
<dbReference type="GO" id="GO:0005615">
    <property type="term" value="C:extracellular space"/>
    <property type="evidence" value="ECO:0007669"/>
    <property type="project" value="TreeGrafter"/>
</dbReference>
<dbReference type="CDD" id="cd00842">
    <property type="entry name" value="MPP_ASMase"/>
    <property type="match status" value="1"/>
</dbReference>
<reference evidence="14 15" key="1">
    <citation type="journal article" date="2020" name="ISME J.">
        <title>Uncovering the hidden diversity of litter-decomposition mechanisms in mushroom-forming fungi.</title>
        <authorList>
            <person name="Floudas D."/>
            <person name="Bentzer J."/>
            <person name="Ahren D."/>
            <person name="Johansson T."/>
            <person name="Persson P."/>
            <person name="Tunlid A."/>
        </authorList>
    </citation>
    <scope>NUCLEOTIDE SEQUENCE [LARGE SCALE GENOMIC DNA]</scope>
    <source>
        <strain evidence="14 15">CBS 101986</strain>
    </source>
</reference>
<proteinExistence type="inferred from homology"/>
<dbReference type="PIRSF" id="PIRSF000948">
    <property type="entry name" value="Sphingomy_PDE"/>
    <property type="match status" value="1"/>
</dbReference>
<dbReference type="InterPro" id="IPR041805">
    <property type="entry name" value="ASMase/PPN1_MPP"/>
</dbReference>
<comment type="subcellular location">
    <subcellularLocation>
        <location evidence="1">Secreted</location>
    </subcellularLocation>
</comment>
<dbReference type="GO" id="GO:0016020">
    <property type="term" value="C:membrane"/>
    <property type="evidence" value="ECO:0007669"/>
    <property type="project" value="GOC"/>
</dbReference>
<dbReference type="GO" id="GO:0046872">
    <property type="term" value="F:metal ion binding"/>
    <property type="evidence" value="ECO:0007669"/>
    <property type="project" value="UniProtKB-KW"/>
</dbReference>
<feature type="disulfide bond" evidence="12">
    <location>
        <begin position="106"/>
        <end position="117"/>
    </location>
</feature>
<keyword evidence="8 12" id="KW-1015">Disulfide bond</keyword>
<keyword evidence="4 11" id="KW-0479">Metal-binding</keyword>
<evidence type="ECO:0000259" key="13">
    <source>
        <dbReference type="PROSITE" id="PS50015"/>
    </source>
</evidence>
<evidence type="ECO:0000256" key="5">
    <source>
        <dbReference type="ARBA" id="ARBA00022729"/>
    </source>
</evidence>
<evidence type="ECO:0000313" key="14">
    <source>
        <dbReference type="EMBL" id="KAF5311082.1"/>
    </source>
</evidence>
<dbReference type="InterPro" id="IPR029052">
    <property type="entry name" value="Metallo-depent_PP-like"/>
</dbReference>
<dbReference type="AlphaFoldDB" id="A0A8H5ESS2"/>
<feature type="disulfide bond" evidence="12">
    <location>
        <begin position="212"/>
        <end position="234"/>
    </location>
</feature>
<evidence type="ECO:0000256" key="1">
    <source>
        <dbReference type="ARBA" id="ARBA00004613"/>
    </source>
</evidence>
<feature type="binding site" evidence="11">
    <location>
        <position position="261"/>
    </location>
    <ligand>
        <name>Zn(2+)</name>
        <dbReference type="ChEBI" id="CHEBI:29105"/>
        <label>2</label>
    </ligand>
</feature>
<protein>
    <recommendedName>
        <fullName evidence="10">Sphingomyelin phosphodiesterase</fullName>
    </recommendedName>
</protein>
<evidence type="ECO:0000256" key="8">
    <source>
        <dbReference type="ARBA" id="ARBA00023157"/>
    </source>
</evidence>
<evidence type="ECO:0000256" key="3">
    <source>
        <dbReference type="ARBA" id="ARBA00022525"/>
    </source>
</evidence>
<dbReference type="OrthoDB" id="282973at2759"/>
<keyword evidence="6 10" id="KW-0378">Hydrolase</keyword>
<dbReference type="PANTHER" id="PTHR10340">
    <property type="entry name" value="SPHINGOMYELIN PHOSPHODIESTERASE"/>
    <property type="match status" value="1"/>
</dbReference>
<accession>A0A8H5ESS2</accession>
<feature type="binding site" evidence="11">
    <location>
        <position position="444"/>
    </location>
    <ligand>
        <name>Zn(2+)</name>
        <dbReference type="ChEBI" id="CHEBI:29105"/>
        <label>2</label>
    </ligand>
</feature>
<feature type="binding site" evidence="11">
    <location>
        <position position="300"/>
    </location>
    <ligand>
        <name>Zn(2+)</name>
        <dbReference type="ChEBI" id="CHEBI:29105"/>
        <label>2</label>
    </ligand>
</feature>
<feature type="binding site" evidence="11">
    <location>
        <position position="191"/>
    </location>
    <ligand>
        <name>Zn(2+)</name>
        <dbReference type="ChEBI" id="CHEBI:29105"/>
        <label>1</label>
    </ligand>
</feature>
<evidence type="ECO:0000256" key="10">
    <source>
        <dbReference type="PIRNR" id="PIRNR000948"/>
    </source>
</evidence>
<dbReference type="Pfam" id="PF19272">
    <property type="entry name" value="ASMase_C"/>
    <property type="match status" value="1"/>
</dbReference>
<comment type="caution">
    <text evidence="14">The sequence shown here is derived from an EMBL/GenBank/DDBJ whole genome shotgun (WGS) entry which is preliminary data.</text>
</comment>
<dbReference type="InterPro" id="IPR008139">
    <property type="entry name" value="SaposinB_dom"/>
</dbReference>
<dbReference type="InterPro" id="IPR011160">
    <property type="entry name" value="Sphingomy_PDE"/>
</dbReference>
<feature type="disulfide bond" evidence="12">
    <location>
        <begin position="576"/>
        <end position="580"/>
    </location>
</feature>
<dbReference type="PANTHER" id="PTHR10340:SF34">
    <property type="entry name" value="SPHINGOMYELIN PHOSPHODIESTERASE"/>
    <property type="match status" value="1"/>
</dbReference>
<dbReference type="PROSITE" id="PS50015">
    <property type="entry name" value="SAP_B"/>
    <property type="match status" value="1"/>
</dbReference>
<comment type="cofactor">
    <cofactor evidence="11">
        <name>Zn(2+)</name>
        <dbReference type="ChEBI" id="CHEBI:29105"/>
    </cofactor>
    <text evidence="11">Binds 2 Zn(2+) ions per subunit.</text>
</comment>
<dbReference type="InterPro" id="IPR045473">
    <property type="entry name" value="ASM_C"/>
</dbReference>
<feature type="binding site" evidence="11">
    <location>
        <position position="446"/>
    </location>
    <ligand>
        <name>Zn(2+)</name>
        <dbReference type="ChEBI" id="CHEBI:29105"/>
        <label>1</label>
    </ligand>
</feature>
<keyword evidence="15" id="KW-1185">Reference proteome</keyword>
<keyword evidence="10" id="KW-0326">Glycosidase</keyword>
<dbReference type="EMBL" id="JAACJJ010000057">
    <property type="protein sequence ID" value="KAF5311082.1"/>
    <property type="molecule type" value="Genomic_DNA"/>
</dbReference>
<feature type="domain" description="Saposin B-type" evidence="13">
    <location>
        <begin position="73"/>
        <end position="157"/>
    </location>
</feature>
<name>A0A8H5ESS2_9AGAR</name>
<dbReference type="SMART" id="SM00741">
    <property type="entry name" value="SapB"/>
    <property type="match status" value="1"/>
</dbReference>
<dbReference type="Proteomes" id="UP000567179">
    <property type="component" value="Unassembled WGS sequence"/>
</dbReference>
<dbReference type="GO" id="GO:0016798">
    <property type="term" value="F:hydrolase activity, acting on glycosyl bonds"/>
    <property type="evidence" value="ECO:0007669"/>
    <property type="project" value="UniProtKB-KW"/>
</dbReference>
<dbReference type="InterPro" id="IPR004843">
    <property type="entry name" value="Calcineurin-like_PHP"/>
</dbReference>
<gene>
    <name evidence="14" type="ORF">D9619_007799</name>
</gene>
<dbReference type="GO" id="GO:0046513">
    <property type="term" value="P:ceramide biosynthetic process"/>
    <property type="evidence" value="ECO:0007669"/>
    <property type="project" value="UniProtKB-ARBA"/>
</dbReference>
<feature type="binding site" evidence="11">
    <location>
        <position position="193"/>
    </location>
    <ligand>
        <name>Zn(2+)</name>
        <dbReference type="ChEBI" id="CHEBI:29105"/>
        <label>1</label>
    </ligand>
</feature>
<feature type="binding site" evidence="11">
    <location>
        <position position="410"/>
    </location>
    <ligand>
        <name>Zn(2+)</name>
        <dbReference type="ChEBI" id="CHEBI:29105"/>
        <label>2</label>
    </ligand>
</feature>
<keyword evidence="5" id="KW-0732">Signal</keyword>
<keyword evidence="9" id="KW-0325">Glycoprotein</keyword>
<evidence type="ECO:0000256" key="9">
    <source>
        <dbReference type="ARBA" id="ARBA00023180"/>
    </source>
</evidence>
<evidence type="ECO:0000256" key="7">
    <source>
        <dbReference type="ARBA" id="ARBA00022833"/>
    </source>
</evidence>
<evidence type="ECO:0000256" key="6">
    <source>
        <dbReference type="ARBA" id="ARBA00022801"/>
    </source>
</evidence>
<evidence type="ECO:0000256" key="12">
    <source>
        <dbReference type="PIRSR" id="PIRSR000948-2"/>
    </source>
</evidence>
<keyword evidence="7 11" id="KW-0862">Zinc</keyword>
<dbReference type="GO" id="GO:0006685">
    <property type="term" value="P:sphingomyelin catabolic process"/>
    <property type="evidence" value="ECO:0007669"/>
    <property type="project" value="UniProtKB-UniRule"/>
</dbReference>
<sequence>MRHFGVDCCSILFFACWRFLSIKAGRGSLLSSCASISVALRDIMLSARFLSLLTLSLVAQASIVSDIVDAIEKAVDCASCHALVGVLQAPALLGDTIFSDALVEVCKTVKAEDDDVCEGLLSQQGPIIAHDLRHITALGQTSTKFCNAMFGLCQDPAVNAFKVLFPKAAPTNPKTFVSSGKAPLQVVHFSDVHIDRSYVPGSEANCTKPICCRKFADQTGPVQVPAGTVGSLHCDTTTALTQSMLNAAKSQSPKFSIFTGDVVEAAVWLVSESENTSDMQRFNGEMASILGAPIYPVIGNHEAAPVNSFPRNTSNDDSQWVFDTQSQGWSPLIGSAAASASQHMSGSYSSVVSGTNLRIISLNTIYWYKDNLWLFDSENQQPDPNGILAFAVQELQAAEDAGQRAWIIAHMPPSSGDAFHDQSNYFDQVVQRYKNTIAAQFYGHSHKDEFAIAYSNFSNQNAATADSIAYIAPSLTPREANPTFRVYDIDPDTYEVMDSRTFFSDMNDSSFRTSPVWKLEYSARNTYGPAISGGWPASQSLSAAFWHKVTEAFEANDALFQQFVSFKTRGVAVSPCTGTCKSTTICGLRALRAENNCNVVTPGFNFRREEAEDLQQHGEIHSCEGTSVRSIFMSAAKSIQSGSRNLSVA</sequence>
<dbReference type="Pfam" id="PF00149">
    <property type="entry name" value="Metallophos"/>
    <property type="match status" value="1"/>
</dbReference>
<evidence type="ECO:0000313" key="15">
    <source>
        <dbReference type="Proteomes" id="UP000567179"/>
    </source>
</evidence>
<dbReference type="GO" id="GO:0004767">
    <property type="term" value="F:sphingomyelin phosphodiesterase activity"/>
    <property type="evidence" value="ECO:0007669"/>
    <property type="project" value="UniProtKB-UniRule"/>
</dbReference>
<comment type="similarity">
    <text evidence="2 10">Belongs to the acid sphingomyelinase family.</text>
</comment>
<evidence type="ECO:0000256" key="4">
    <source>
        <dbReference type="ARBA" id="ARBA00022723"/>
    </source>
</evidence>
<evidence type="ECO:0000256" key="2">
    <source>
        <dbReference type="ARBA" id="ARBA00008234"/>
    </source>
</evidence>